<dbReference type="OrthoDB" id="3805529at2"/>
<accession>A0A1G9X6C9</accession>
<dbReference type="RefSeq" id="WP_093855521.1">
    <property type="nucleotide sequence ID" value="NZ_BJVZ01000030.1"/>
</dbReference>
<evidence type="ECO:0000313" key="2">
    <source>
        <dbReference type="EMBL" id="SDM92324.1"/>
    </source>
</evidence>
<dbReference type="Pfam" id="PF18949">
    <property type="entry name" value="DUF5693"/>
    <property type="match status" value="1"/>
</dbReference>
<keyword evidence="1" id="KW-1133">Transmembrane helix</keyword>
<dbReference type="Proteomes" id="UP000199334">
    <property type="component" value="Unassembled WGS sequence"/>
</dbReference>
<keyword evidence="1" id="KW-0472">Membrane</keyword>
<dbReference type="AlphaFoldDB" id="A0A1G9X6C9"/>
<feature type="transmembrane region" description="Helical" evidence="1">
    <location>
        <begin position="333"/>
        <end position="352"/>
    </location>
</feature>
<feature type="transmembrane region" description="Helical" evidence="1">
    <location>
        <begin position="481"/>
        <end position="500"/>
    </location>
</feature>
<gene>
    <name evidence="2" type="ORF">SAMN05216498_1034</name>
</gene>
<feature type="transmembrane region" description="Helical" evidence="1">
    <location>
        <begin position="449"/>
        <end position="469"/>
    </location>
</feature>
<feature type="transmembrane region" description="Helical" evidence="1">
    <location>
        <begin position="414"/>
        <end position="437"/>
    </location>
</feature>
<organism evidence="2 3">
    <name type="scientific">Tenuibacillus multivorans</name>
    <dbReference type="NCBI Taxonomy" id="237069"/>
    <lineage>
        <taxon>Bacteria</taxon>
        <taxon>Bacillati</taxon>
        <taxon>Bacillota</taxon>
        <taxon>Bacilli</taxon>
        <taxon>Bacillales</taxon>
        <taxon>Bacillaceae</taxon>
        <taxon>Tenuibacillus</taxon>
    </lineage>
</organism>
<dbReference type="InterPro" id="IPR043748">
    <property type="entry name" value="DUF5693"/>
</dbReference>
<protein>
    <submittedName>
        <fullName evidence="2">Uncharacterized protein</fullName>
    </submittedName>
</protein>
<keyword evidence="1" id="KW-0812">Transmembrane</keyword>
<proteinExistence type="predicted"/>
<dbReference type="STRING" id="237069.SAMN05216498_1034"/>
<feature type="transmembrane region" description="Helical" evidence="1">
    <location>
        <begin position="359"/>
        <end position="378"/>
    </location>
</feature>
<feature type="transmembrane region" description="Helical" evidence="1">
    <location>
        <begin position="586"/>
        <end position="607"/>
    </location>
</feature>
<reference evidence="2 3" key="1">
    <citation type="submission" date="2016-10" db="EMBL/GenBank/DDBJ databases">
        <authorList>
            <person name="de Groot N.N."/>
        </authorList>
    </citation>
    <scope>NUCLEOTIDE SEQUENCE [LARGE SCALE GENOMIC DNA]</scope>
    <source>
        <strain evidence="2 3">CGMCC 1.3442</strain>
    </source>
</reference>
<evidence type="ECO:0000256" key="1">
    <source>
        <dbReference type="SAM" id="Phobius"/>
    </source>
</evidence>
<name>A0A1G9X6C9_9BACI</name>
<evidence type="ECO:0000313" key="3">
    <source>
        <dbReference type="Proteomes" id="UP000199334"/>
    </source>
</evidence>
<keyword evidence="3" id="KW-1185">Reference proteome</keyword>
<feature type="transmembrane region" description="Helical" evidence="1">
    <location>
        <begin position="384"/>
        <end position="402"/>
    </location>
</feature>
<dbReference type="EMBL" id="FNIG01000001">
    <property type="protein sequence ID" value="SDM92324.1"/>
    <property type="molecule type" value="Genomic_DNA"/>
</dbReference>
<sequence length="618" mass="69923">MSKRILLLGIVILLLLASLPGVVNRWQVEESNATYETVLPYFEIEELTSESGISLDEALQELKDAGLTTISVEPISLDSMDEDEIIDLYSPTDLKEALRFSEYDFEITEDTDGVFVSLPENEFYMDLIFQHFEMEEVMVGSEPLLHLKMDSQMSLNTVLGYDQQMIEKIKSYGFNYIARVENTDQYGNETTIDYLTNLDGQLNGLLFSGEEAIGYPDLDVMTELTNELHDAGYYFYDIEFTRQKGNVMISRNTGYDFVRLHSLTLDNTSLEEDVDQAIRAVKERNMRSLFLHVPDAEPHESLQGTTEFLDMLYAEMPDKFTTGSPAPFEDVDIPFWSVLAAFAAGVVFIYIASEIVPVMILRFGVTGLMALLAIAYLLTDRLLFAQAFALGIAVAAPSYAVVKASQNHAGSVPNMLKGFLMATLYTFVGILIVVAVLNGNGFITGFEMFRGVKLVYLLPIAFVAVYFFWQIGLRMLNTEAKYWHLVVIGLLGAVGLYYLMRTGNTNEVSQIEMTMRQLLEEYLYVRPRTKEFLLGFPAFVLGLYVMRYSKIWGRLLLIPGVIGFLSIMNTFTHFHIPLEISLLRTVYGLVFGLIIGLIAIVVFNFVYNYARKFFPRGE</sequence>
<feature type="transmembrane region" description="Helical" evidence="1">
    <location>
        <begin position="555"/>
        <end position="574"/>
    </location>
</feature>